<sequence length="231" mass="26453">MYRAASGKTPKRPRARGKTSGLKKPPLQLLQLKNILKTKIGSRLEKTEARIRGEEELSSQKLRKPSIFDDNEENDDPEDESLDFPNIEADTGSQSMFVEDNKSKSRRKNIVRKTKIQQTANKRGRKRSTKTSDSNYNDAENIYEDNLNELESHNFTPMEKTYTHSVSKSVMKRSWAGLNPSIVSMVVSILSVYTDQSILSIPGLNKKDKDIARLMLIELIEDLDHRLRYLP</sequence>
<evidence type="ECO:0000313" key="2">
    <source>
        <dbReference type="Proteomes" id="UP001165101"/>
    </source>
</evidence>
<dbReference type="EMBL" id="BSXV01001882">
    <property type="protein sequence ID" value="GME94218.1"/>
    <property type="molecule type" value="Genomic_DNA"/>
</dbReference>
<name>A0ACB5TT17_CANBO</name>
<organism evidence="1 2">
    <name type="scientific">Candida boidinii</name>
    <name type="common">Yeast</name>
    <dbReference type="NCBI Taxonomy" id="5477"/>
    <lineage>
        <taxon>Eukaryota</taxon>
        <taxon>Fungi</taxon>
        <taxon>Dikarya</taxon>
        <taxon>Ascomycota</taxon>
        <taxon>Saccharomycotina</taxon>
        <taxon>Pichiomycetes</taxon>
        <taxon>Pichiales</taxon>
        <taxon>Pichiaceae</taxon>
        <taxon>Ogataea</taxon>
        <taxon>Ogataea/Candida clade</taxon>
    </lineage>
</organism>
<proteinExistence type="predicted"/>
<gene>
    <name evidence="1" type="ORF">Cboi01_000344000</name>
</gene>
<evidence type="ECO:0000313" key="1">
    <source>
        <dbReference type="EMBL" id="GME94218.1"/>
    </source>
</evidence>
<accession>A0ACB5TT17</accession>
<dbReference type="Proteomes" id="UP001165101">
    <property type="component" value="Unassembled WGS sequence"/>
</dbReference>
<protein>
    <submittedName>
        <fullName evidence="1">Unnamed protein product</fullName>
    </submittedName>
</protein>
<reference evidence="1" key="1">
    <citation type="submission" date="2023-04" db="EMBL/GenBank/DDBJ databases">
        <title>Candida boidinii NBRC 1967.</title>
        <authorList>
            <person name="Ichikawa N."/>
            <person name="Sato H."/>
            <person name="Tonouchi N."/>
        </authorList>
    </citation>
    <scope>NUCLEOTIDE SEQUENCE</scope>
    <source>
        <strain evidence="1">NBRC 1967</strain>
    </source>
</reference>
<keyword evidence="2" id="KW-1185">Reference proteome</keyword>
<comment type="caution">
    <text evidence="1">The sequence shown here is derived from an EMBL/GenBank/DDBJ whole genome shotgun (WGS) entry which is preliminary data.</text>
</comment>